<feature type="region of interest" description="Disordered" evidence="1">
    <location>
        <begin position="85"/>
        <end position="112"/>
    </location>
</feature>
<evidence type="ECO:0000313" key="3">
    <source>
        <dbReference type="Proteomes" id="UP001632038"/>
    </source>
</evidence>
<proteinExistence type="predicted"/>
<reference evidence="3" key="1">
    <citation type="journal article" date="2024" name="IScience">
        <title>Strigolactones Initiate the Formation of Haustorium-like Structures in Castilleja.</title>
        <authorList>
            <person name="Buerger M."/>
            <person name="Peterson D."/>
            <person name="Chory J."/>
        </authorList>
    </citation>
    <scope>NUCLEOTIDE SEQUENCE [LARGE SCALE GENOMIC DNA]</scope>
</reference>
<name>A0ABD3DTG2_9LAMI</name>
<feature type="compositionally biased region" description="Low complexity" evidence="1">
    <location>
        <begin position="95"/>
        <end position="105"/>
    </location>
</feature>
<dbReference type="Proteomes" id="UP001632038">
    <property type="component" value="Unassembled WGS sequence"/>
</dbReference>
<sequence>MPRMAEILKNDNQRFAKALQYQKPKKEEAGSSGHFFQNQKLKTESKNETVDKKKLRCDHCKKTGHLKKGCYELIGYPDWFKSNPKFQEKGKKKGGTATAETTGDTLGDDGDDKELHFAAAVAAIKSPPPGAVATTAETMPHRRSKSAACKLLSVSQVTK</sequence>
<dbReference type="InterPro" id="IPR036875">
    <property type="entry name" value="Znf_CCHC_sf"/>
</dbReference>
<feature type="region of interest" description="Disordered" evidence="1">
    <location>
        <begin position="126"/>
        <end position="147"/>
    </location>
</feature>
<dbReference type="EMBL" id="JAVIJP010000013">
    <property type="protein sequence ID" value="KAL3645378.1"/>
    <property type="molecule type" value="Genomic_DNA"/>
</dbReference>
<dbReference type="SUPFAM" id="SSF57756">
    <property type="entry name" value="Retrovirus zinc finger-like domains"/>
    <property type="match status" value="1"/>
</dbReference>
<gene>
    <name evidence="2" type="ORF">CASFOL_010558</name>
</gene>
<evidence type="ECO:0008006" key="4">
    <source>
        <dbReference type="Google" id="ProtNLM"/>
    </source>
</evidence>
<organism evidence="2 3">
    <name type="scientific">Castilleja foliolosa</name>
    <dbReference type="NCBI Taxonomy" id="1961234"/>
    <lineage>
        <taxon>Eukaryota</taxon>
        <taxon>Viridiplantae</taxon>
        <taxon>Streptophyta</taxon>
        <taxon>Embryophyta</taxon>
        <taxon>Tracheophyta</taxon>
        <taxon>Spermatophyta</taxon>
        <taxon>Magnoliopsida</taxon>
        <taxon>eudicotyledons</taxon>
        <taxon>Gunneridae</taxon>
        <taxon>Pentapetalae</taxon>
        <taxon>asterids</taxon>
        <taxon>lamiids</taxon>
        <taxon>Lamiales</taxon>
        <taxon>Orobanchaceae</taxon>
        <taxon>Pedicularideae</taxon>
        <taxon>Castillejinae</taxon>
        <taxon>Castilleja</taxon>
    </lineage>
</organism>
<dbReference type="PANTHER" id="PTHR34222:SF88">
    <property type="entry name" value="ZINC FINGER, CCHC-TYPE"/>
    <property type="match status" value="1"/>
</dbReference>
<dbReference type="AlphaFoldDB" id="A0ABD3DTG2"/>
<accession>A0ABD3DTG2</accession>
<protein>
    <recommendedName>
        <fullName evidence="4">CCHC-type domain-containing protein</fullName>
    </recommendedName>
</protein>
<evidence type="ECO:0000313" key="2">
    <source>
        <dbReference type="EMBL" id="KAL3645378.1"/>
    </source>
</evidence>
<dbReference type="PANTHER" id="PTHR34222">
    <property type="entry name" value="GAG_PRE-INTEGRS DOMAIN-CONTAINING PROTEIN"/>
    <property type="match status" value="1"/>
</dbReference>
<keyword evidence="3" id="KW-1185">Reference proteome</keyword>
<comment type="caution">
    <text evidence="2">The sequence shown here is derived from an EMBL/GenBank/DDBJ whole genome shotgun (WGS) entry which is preliminary data.</text>
</comment>
<evidence type="ECO:0000256" key="1">
    <source>
        <dbReference type="SAM" id="MobiDB-lite"/>
    </source>
</evidence>
<feature type="region of interest" description="Disordered" evidence="1">
    <location>
        <begin position="23"/>
        <end position="48"/>
    </location>
</feature>